<evidence type="ECO:0000256" key="1">
    <source>
        <dbReference type="SAM" id="Phobius"/>
    </source>
</evidence>
<dbReference type="GO" id="GO:0005886">
    <property type="term" value="C:plasma membrane"/>
    <property type="evidence" value="ECO:0007669"/>
    <property type="project" value="TreeGrafter"/>
</dbReference>
<dbReference type="PRINTS" id="PR00702">
    <property type="entry name" value="ACRIFLAVINRP"/>
</dbReference>
<feature type="transmembrane region" description="Helical" evidence="1">
    <location>
        <begin position="276"/>
        <end position="304"/>
    </location>
</feature>
<dbReference type="HOGENOM" id="CLU_078502_0_0_6"/>
<dbReference type="InterPro" id="IPR027463">
    <property type="entry name" value="AcrB_DN_DC_subdom"/>
</dbReference>
<reference evidence="2 3" key="1">
    <citation type="journal article" date="2013" name="Nat. Commun.">
        <title>Genome sequence and functional genomic analysis of the oil-degrading bacterium Oleispira antarctica.</title>
        <authorList>
            <person name="Kube M."/>
            <person name="Chernikova T.N."/>
            <person name="Al-Ramahi Y."/>
            <person name="Beloqui A."/>
            <person name="Lopez-Cortez N."/>
            <person name="Guazzaroni M.E."/>
            <person name="Heipieper H.J."/>
            <person name="Klages S."/>
            <person name="Kotsyurbenko O.R."/>
            <person name="Langer I."/>
            <person name="Nechitaylo T.Y."/>
            <person name="Lunsdorf H."/>
            <person name="Fernandez M."/>
            <person name="Juarez S."/>
            <person name="Ciordia S."/>
            <person name="Singer A."/>
            <person name="Kagan O."/>
            <person name="Egorova O."/>
            <person name="Petit P.A."/>
            <person name="Stogios P."/>
            <person name="Kim Y."/>
            <person name="Tchigvintsev A."/>
            <person name="Flick R."/>
            <person name="Denaro R."/>
            <person name="Genovese M."/>
            <person name="Albar J.P."/>
            <person name="Reva O.N."/>
            <person name="Martinez-Gomariz M."/>
            <person name="Tran H."/>
            <person name="Ferrer M."/>
            <person name="Savchenko A."/>
            <person name="Yakunin A.F."/>
            <person name="Yakimov M.M."/>
            <person name="Golyshina O.V."/>
            <person name="Reinhardt R."/>
            <person name="Golyshin P.N."/>
        </authorList>
    </citation>
    <scope>NUCLEOTIDE SEQUENCE [LARGE SCALE GENOMIC DNA]</scope>
</reference>
<dbReference type="InterPro" id="IPR001036">
    <property type="entry name" value="Acrflvin-R"/>
</dbReference>
<sequence>MEVANAIRRLVDGEEMGRLHVAGEKQVIPIRLHIPRAYQINPVLLSRVFVTNIRNEKIPLSELTRSIPSWEDRPILHKDYERVTFIGAELTQSAPVYAVMELDRRLDNMDIGHGEKLTTANLRLNSAVPDTIDGYQLLWDGEIRLTLDTFRDMFVALGIALVFIYLLLVGYYRSFIIPLVAMSAIPLGLAGVFPGHWIMDQPFSAPSMIGVIALSGVVVRNSLLIIDFVLDYMEQGMPLREAVSEAGAVRMRPIILTALAIVLGSAVMLTDPMFSGLAISLIFGTLASTVLTLLVVPLMLFSYLRRTQ</sequence>
<gene>
    <name evidence="2" type="ORF">OLEAN_C34320</name>
</gene>
<dbReference type="PANTHER" id="PTHR32063:SF16">
    <property type="entry name" value="CATION EFFLUX SYSTEM (ACRB_ACRD_ACRF FAMILY)"/>
    <property type="match status" value="1"/>
</dbReference>
<dbReference type="Gene3D" id="3.30.70.1440">
    <property type="entry name" value="Multidrug efflux transporter AcrB pore domain"/>
    <property type="match status" value="1"/>
</dbReference>
<dbReference type="PATRIC" id="fig|698738.3.peg.3571"/>
<dbReference type="Gene3D" id="1.20.1640.10">
    <property type="entry name" value="Multidrug efflux transporter AcrB transmembrane domain"/>
    <property type="match status" value="1"/>
</dbReference>
<proteinExistence type="predicted"/>
<dbReference type="EMBL" id="FO203512">
    <property type="protein sequence ID" value="CCK77608.1"/>
    <property type="molecule type" value="Genomic_DNA"/>
</dbReference>
<name>R4YU67_OLEAN</name>
<dbReference type="SUPFAM" id="SSF82866">
    <property type="entry name" value="Multidrug efflux transporter AcrB transmembrane domain"/>
    <property type="match status" value="1"/>
</dbReference>
<evidence type="ECO:0000313" key="3">
    <source>
        <dbReference type="Proteomes" id="UP000032749"/>
    </source>
</evidence>
<dbReference type="PANTHER" id="PTHR32063">
    <property type="match status" value="1"/>
</dbReference>
<keyword evidence="1" id="KW-1133">Transmembrane helix</keyword>
<dbReference type="Proteomes" id="UP000032749">
    <property type="component" value="Chromosome"/>
</dbReference>
<feature type="transmembrane region" description="Helical" evidence="1">
    <location>
        <begin position="251"/>
        <end position="270"/>
    </location>
</feature>
<keyword evidence="1" id="KW-0812">Transmembrane</keyword>
<dbReference type="STRING" id="698738.OLEAN_C34320"/>
<dbReference type="KEGG" id="oai:OLEAN_C34320"/>
<feature type="transmembrane region" description="Helical" evidence="1">
    <location>
        <begin position="205"/>
        <end position="230"/>
    </location>
</feature>
<keyword evidence="1" id="KW-0472">Membrane</keyword>
<dbReference type="GO" id="GO:0042910">
    <property type="term" value="F:xenobiotic transmembrane transporter activity"/>
    <property type="evidence" value="ECO:0007669"/>
    <property type="project" value="TreeGrafter"/>
</dbReference>
<dbReference type="AlphaFoldDB" id="R4YU67"/>
<dbReference type="Gene3D" id="3.30.2090.10">
    <property type="entry name" value="Multidrug efflux transporter AcrB TolC docking domain, DN and DC subdomains"/>
    <property type="match status" value="1"/>
</dbReference>
<protein>
    <submittedName>
        <fullName evidence="2">Acriflavin resistance protein</fullName>
    </submittedName>
</protein>
<feature type="transmembrane region" description="Helical" evidence="1">
    <location>
        <begin position="153"/>
        <end position="172"/>
    </location>
</feature>
<accession>R4YU67</accession>
<evidence type="ECO:0000313" key="2">
    <source>
        <dbReference type="EMBL" id="CCK77608.1"/>
    </source>
</evidence>
<feature type="transmembrane region" description="Helical" evidence="1">
    <location>
        <begin position="179"/>
        <end position="199"/>
    </location>
</feature>
<dbReference type="Pfam" id="PF00873">
    <property type="entry name" value="ACR_tran"/>
    <property type="match status" value="1"/>
</dbReference>
<organism evidence="2 3">
    <name type="scientific">Oleispira antarctica RB-8</name>
    <dbReference type="NCBI Taxonomy" id="698738"/>
    <lineage>
        <taxon>Bacteria</taxon>
        <taxon>Pseudomonadati</taxon>
        <taxon>Pseudomonadota</taxon>
        <taxon>Gammaproteobacteria</taxon>
        <taxon>Oceanospirillales</taxon>
        <taxon>Oceanospirillaceae</taxon>
        <taxon>Oleispira</taxon>
    </lineage>
</organism>
<keyword evidence="3" id="KW-1185">Reference proteome</keyword>